<dbReference type="EMBL" id="MCGO01000006">
    <property type="protein sequence ID" value="ORY50789.1"/>
    <property type="molecule type" value="Genomic_DNA"/>
</dbReference>
<sequence length="117" mass="13314">MGIMFKWLEMEYIACECVFPGTLLNGNCNVLKDTAGCEALMGVSFNQEGFTYRDATTGFVDHVLCCSSAVYDYCSYCFGDHRIQSNSQYNCWNEIPRGRKCCVSFHFLTSCGYFSYK</sequence>
<keyword evidence="2" id="KW-1185">Reference proteome</keyword>
<evidence type="ECO:0000313" key="2">
    <source>
        <dbReference type="Proteomes" id="UP000193642"/>
    </source>
</evidence>
<accession>A0A1Y2CUQ5</accession>
<protein>
    <submittedName>
        <fullName evidence="1">Uncharacterized protein</fullName>
    </submittedName>
</protein>
<name>A0A1Y2CUQ5_9FUNG</name>
<gene>
    <name evidence="1" type="ORF">BCR33DRAFT_495147</name>
</gene>
<proteinExistence type="predicted"/>
<evidence type="ECO:0000313" key="1">
    <source>
        <dbReference type="EMBL" id="ORY50789.1"/>
    </source>
</evidence>
<reference evidence="1 2" key="1">
    <citation type="submission" date="2016-07" db="EMBL/GenBank/DDBJ databases">
        <title>Pervasive Adenine N6-methylation of Active Genes in Fungi.</title>
        <authorList>
            <consortium name="DOE Joint Genome Institute"/>
            <person name="Mondo S.J."/>
            <person name="Dannebaum R.O."/>
            <person name="Kuo R.C."/>
            <person name="Labutti K."/>
            <person name="Haridas S."/>
            <person name="Kuo A."/>
            <person name="Salamov A."/>
            <person name="Ahrendt S.R."/>
            <person name="Lipzen A."/>
            <person name="Sullivan W."/>
            <person name="Andreopoulos W.B."/>
            <person name="Clum A."/>
            <person name="Lindquist E."/>
            <person name="Daum C."/>
            <person name="Ramamoorthy G.K."/>
            <person name="Gryganskyi A."/>
            <person name="Culley D."/>
            <person name="Magnuson J.K."/>
            <person name="James T.Y."/>
            <person name="O'Malley M.A."/>
            <person name="Stajich J.E."/>
            <person name="Spatafora J.W."/>
            <person name="Visel A."/>
            <person name="Grigoriev I.V."/>
        </authorList>
    </citation>
    <scope>NUCLEOTIDE SEQUENCE [LARGE SCALE GENOMIC DNA]</scope>
    <source>
        <strain evidence="1 2">JEL800</strain>
    </source>
</reference>
<dbReference type="Proteomes" id="UP000193642">
    <property type="component" value="Unassembled WGS sequence"/>
</dbReference>
<organism evidence="1 2">
    <name type="scientific">Rhizoclosmatium globosum</name>
    <dbReference type="NCBI Taxonomy" id="329046"/>
    <lineage>
        <taxon>Eukaryota</taxon>
        <taxon>Fungi</taxon>
        <taxon>Fungi incertae sedis</taxon>
        <taxon>Chytridiomycota</taxon>
        <taxon>Chytridiomycota incertae sedis</taxon>
        <taxon>Chytridiomycetes</taxon>
        <taxon>Chytridiales</taxon>
        <taxon>Chytriomycetaceae</taxon>
        <taxon>Rhizoclosmatium</taxon>
    </lineage>
</organism>
<dbReference type="AlphaFoldDB" id="A0A1Y2CUQ5"/>
<comment type="caution">
    <text evidence="1">The sequence shown here is derived from an EMBL/GenBank/DDBJ whole genome shotgun (WGS) entry which is preliminary data.</text>
</comment>